<dbReference type="InterPro" id="IPR003611">
    <property type="entry name" value="NUMOD3"/>
</dbReference>
<keyword evidence="4" id="KW-1185">Reference proteome</keyword>
<dbReference type="Pfam" id="PF07460">
    <property type="entry name" value="NUMOD3"/>
    <property type="match status" value="2"/>
</dbReference>
<comment type="similarity">
    <text evidence="1">To endonucleases of group I introns of fungi and phage.</text>
</comment>
<dbReference type="Pfam" id="PF01541">
    <property type="entry name" value="GIY-YIG"/>
    <property type="match status" value="1"/>
</dbReference>
<dbReference type="InterPro" id="IPR006350">
    <property type="entry name" value="Intron_endoG1"/>
</dbReference>
<evidence type="ECO:0000256" key="1">
    <source>
        <dbReference type="ARBA" id="ARBA00010045"/>
    </source>
</evidence>
<evidence type="ECO:0000313" key="3">
    <source>
        <dbReference type="EMBL" id="RUP46983.1"/>
    </source>
</evidence>
<name>A0A433D829_9FUNG</name>
<reference evidence="3 4" key="1">
    <citation type="journal article" date="2018" name="New Phytol.">
        <title>Phylogenomics of Endogonaceae and evolution of mycorrhizas within Mucoromycota.</title>
        <authorList>
            <person name="Chang Y."/>
            <person name="Desiro A."/>
            <person name="Na H."/>
            <person name="Sandor L."/>
            <person name="Lipzen A."/>
            <person name="Clum A."/>
            <person name="Barry K."/>
            <person name="Grigoriev I.V."/>
            <person name="Martin F.M."/>
            <person name="Stajich J.E."/>
            <person name="Smith M.E."/>
            <person name="Bonito G."/>
            <person name="Spatafora J.W."/>
        </authorList>
    </citation>
    <scope>NUCLEOTIDE SEQUENCE [LARGE SCALE GENOMIC DNA]</scope>
    <source>
        <strain evidence="3 4">GMNB39</strain>
    </source>
</reference>
<dbReference type="AlphaFoldDB" id="A0A433D829"/>
<evidence type="ECO:0000313" key="4">
    <source>
        <dbReference type="Proteomes" id="UP000268093"/>
    </source>
</evidence>
<dbReference type="InterPro" id="IPR000305">
    <property type="entry name" value="GIY-YIG_endonuc"/>
</dbReference>
<dbReference type="SMART" id="SM00465">
    <property type="entry name" value="GIYc"/>
    <property type="match status" value="1"/>
</dbReference>
<dbReference type="EMBL" id="RBNI01005111">
    <property type="protein sequence ID" value="RUP46983.1"/>
    <property type="molecule type" value="Genomic_DNA"/>
</dbReference>
<protein>
    <recommendedName>
        <fullName evidence="2">GIY-YIG domain-containing protein</fullName>
    </recommendedName>
</protein>
<gene>
    <name evidence="3" type="ORF">BC936DRAFT_146281</name>
</gene>
<dbReference type="InterPro" id="IPR035901">
    <property type="entry name" value="GIY-YIG_endonuc_sf"/>
</dbReference>
<evidence type="ECO:0000259" key="2">
    <source>
        <dbReference type="SMART" id="SM00465"/>
    </source>
</evidence>
<dbReference type="SUPFAM" id="SSF82771">
    <property type="entry name" value="GIY-YIG endonuclease"/>
    <property type="match status" value="1"/>
</dbReference>
<proteinExistence type="predicted"/>
<sequence length="220" mass="23981">MEFLHSVMDFTGLHLTESFKAMICTLKGVAGVYAIIHISTGRAYVGSSANIGLRLMSHLVYGSCNPHLQNALALYGLSTFMVRLVAEFIIDPALSDEENAAKLLALEQYWLDLLFSLPAAFRYNFLPHAGSSLGYVHKEETKIQISKTLKGSTRSLETRAKISAGQSGANNHKATAVALTDLNGFIVREFLTQIDAAKYLKISKASVSLAIKRGSIVEDL</sequence>
<dbReference type="OrthoDB" id="5381460at2759"/>
<dbReference type="NCBIfam" id="TIGR01453">
    <property type="entry name" value="grpIintron_endo"/>
    <property type="match status" value="1"/>
</dbReference>
<dbReference type="Gene3D" id="3.40.1440.10">
    <property type="entry name" value="GIY-YIG endonuclease"/>
    <property type="match status" value="1"/>
</dbReference>
<dbReference type="SUPFAM" id="SSF64496">
    <property type="entry name" value="DNA-binding domain of intron-encoded endonucleases"/>
    <property type="match status" value="1"/>
</dbReference>
<dbReference type="Proteomes" id="UP000268093">
    <property type="component" value="Unassembled WGS sequence"/>
</dbReference>
<dbReference type="GO" id="GO:0004519">
    <property type="term" value="F:endonuclease activity"/>
    <property type="evidence" value="ECO:0007669"/>
    <property type="project" value="InterPro"/>
</dbReference>
<accession>A0A433D829</accession>
<comment type="caution">
    <text evidence="3">The sequence shown here is derived from an EMBL/GenBank/DDBJ whole genome shotgun (WGS) entry which is preliminary data.</text>
</comment>
<dbReference type="GO" id="GO:0003677">
    <property type="term" value="F:DNA binding"/>
    <property type="evidence" value="ECO:0007669"/>
    <property type="project" value="InterPro"/>
</dbReference>
<feature type="domain" description="GIY-YIG" evidence="2">
    <location>
        <begin position="29"/>
        <end position="129"/>
    </location>
</feature>
<organism evidence="3 4">
    <name type="scientific">Jimgerdemannia flammicorona</name>
    <dbReference type="NCBI Taxonomy" id="994334"/>
    <lineage>
        <taxon>Eukaryota</taxon>
        <taxon>Fungi</taxon>
        <taxon>Fungi incertae sedis</taxon>
        <taxon>Mucoromycota</taxon>
        <taxon>Mucoromycotina</taxon>
        <taxon>Endogonomycetes</taxon>
        <taxon>Endogonales</taxon>
        <taxon>Endogonaceae</taxon>
        <taxon>Jimgerdemannia</taxon>
    </lineage>
</organism>